<dbReference type="AlphaFoldDB" id="A0A7S4V0Z7"/>
<proteinExistence type="predicted"/>
<gene>
    <name evidence="2" type="ORF">AMON00008_LOCUS20469</name>
</gene>
<accession>A0A7S4V0Z7</accession>
<sequence length="269" mass="28865">MSARLRFESPSRLEEAPGMSAACQCEIDQALLKARRADARKQQLRIKRSEYERSRSARSQPPPRARVADAGSRVNPHRLARAATRTCLAKGIVETVSDVPSIVSVGRSGPLRRRKPGVASVLSFLTSDAPDSELPRCTEEFLREFCCSTAGEGIGEDWQALLAEAETTASEDGDSDSVASCVRADSEDSLDTMRSCDIVAIQDEDSLDADGTSDAAEQRAATRPEPARADLAALAVAPAAPTRPEYAGWEVLPSFECLVVEGASWSLVA</sequence>
<feature type="region of interest" description="Disordered" evidence="1">
    <location>
        <begin position="206"/>
        <end position="227"/>
    </location>
</feature>
<name>A0A7S4V0Z7_9DINO</name>
<reference evidence="2" key="1">
    <citation type="submission" date="2021-01" db="EMBL/GenBank/DDBJ databases">
        <authorList>
            <person name="Corre E."/>
            <person name="Pelletier E."/>
            <person name="Niang G."/>
            <person name="Scheremetjew M."/>
            <person name="Finn R."/>
            <person name="Kale V."/>
            <person name="Holt S."/>
            <person name="Cochrane G."/>
            <person name="Meng A."/>
            <person name="Brown T."/>
            <person name="Cohen L."/>
        </authorList>
    </citation>
    <scope>NUCLEOTIDE SEQUENCE</scope>
    <source>
        <strain evidence="2">CCMP3105</strain>
    </source>
</reference>
<feature type="compositionally biased region" description="Basic and acidic residues" evidence="1">
    <location>
        <begin position="216"/>
        <end position="227"/>
    </location>
</feature>
<feature type="region of interest" description="Disordered" evidence="1">
    <location>
        <begin position="38"/>
        <end position="74"/>
    </location>
</feature>
<organism evidence="2">
    <name type="scientific">Alexandrium monilatum</name>
    <dbReference type="NCBI Taxonomy" id="311494"/>
    <lineage>
        <taxon>Eukaryota</taxon>
        <taxon>Sar</taxon>
        <taxon>Alveolata</taxon>
        <taxon>Dinophyceae</taxon>
        <taxon>Gonyaulacales</taxon>
        <taxon>Pyrocystaceae</taxon>
        <taxon>Alexandrium</taxon>
    </lineage>
</organism>
<feature type="compositionally biased region" description="Basic and acidic residues" evidence="1">
    <location>
        <begin position="38"/>
        <end position="55"/>
    </location>
</feature>
<evidence type="ECO:0000256" key="1">
    <source>
        <dbReference type="SAM" id="MobiDB-lite"/>
    </source>
</evidence>
<evidence type="ECO:0000313" key="2">
    <source>
        <dbReference type="EMBL" id="CAE4583678.1"/>
    </source>
</evidence>
<dbReference type="EMBL" id="HBNR01030003">
    <property type="protein sequence ID" value="CAE4583678.1"/>
    <property type="molecule type" value="Transcribed_RNA"/>
</dbReference>
<protein>
    <submittedName>
        <fullName evidence="2">Uncharacterized protein</fullName>
    </submittedName>
</protein>